<dbReference type="PANTHER" id="PTHR33361">
    <property type="entry name" value="GLR0591 PROTEIN"/>
    <property type="match status" value="1"/>
</dbReference>
<sequence>MDGNGLSQRRRGRWIDRLSPPVAVDPAAAGRADRVEQHEARWHAQSPHAARRHPRAQGYQIRPDQVVSGPPVVVIARAAAPRRRRLVIASLPLLALAGCATVPSQAAAPQTPRAVVDAPVDEGAALDRLFADDARNEQALDPLAGLERGERVSADRFRLLFTPALIDQQRASNASALERLGRIDRKALDEAHRISFDVFRDSKLEEKIGLSPQIVALTAPRPFNHFGGFHVEFPGLVAGESAMPLETVADFEARLALDRALPAVFDTAIARFREGEASGVTEPRLTVRNMIAQIDSILATPPAQSTFTSPIRQFPRSISTRERRRLAREFLDVTTNSVYPAYRSLRSFLADEYLAKAREDVGLSAMPGGDRLYRLLVRLHTTLDLDPATVHQLGLGEVARIQTEMEQVKRELGFAGPLRDFFDSIRVDPRFHPRSAEELARGFEAVGRKVDALAPRYFVHLPRTPLLIQAYPAYRAQYEAGGSYSQGAADGSRPGVFYFNTYDLKSRFLSGITTLYLHEGAPGHHFQISLAQENTALPDFQRFGGNTAYVEGWALYAETLGYEMGFYKDPMQHWGTLDDEMLRAMRLVVDTGLHTQGWSREQAIDYMLANSGMGRSDATAEVERYVANPGQALAYKIGALTIQRLRRKAEGELGQRFDIRRFHDQVLMSGALPLPVLEAKIDRWIAQEKAAPSD</sequence>
<evidence type="ECO:0000256" key="1">
    <source>
        <dbReference type="SAM" id="MobiDB-lite"/>
    </source>
</evidence>
<keyword evidence="3" id="KW-1185">Reference proteome</keyword>
<dbReference type="PANTHER" id="PTHR33361:SF16">
    <property type="entry name" value="DUF885 DOMAIN-CONTAINING PROTEIN"/>
    <property type="match status" value="1"/>
</dbReference>
<feature type="compositionally biased region" description="Basic and acidic residues" evidence="1">
    <location>
        <begin position="31"/>
        <end position="42"/>
    </location>
</feature>
<name>A0A7Y0BLX2_9SPHN</name>
<proteinExistence type="predicted"/>
<evidence type="ECO:0000313" key="3">
    <source>
        <dbReference type="Proteomes" id="UP000583556"/>
    </source>
</evidence>
<dbReference type="AlphaFoldDB" id="A0A7Y0BLX2"/>
<reference evidence="2 3" key="1">
    <citation type="submission" date="2020-04" db="EMBL/GenBank/DDBJ databases">
        <title>Novosphingobium sp. TW-4 isolated from soil.</title>
        <authorList>
            <person name="Dahal R.H."/>
            <person name="Chaudhary D.K."/>
        </authorList>
    </citation>
    <scope>NUCLEOTIDE SEQUENCE [LARGE SCALE GENOMIC DNA]</scope>
    <source>
        <strain evidence="2 3">TW-4</strain>
    </source>
</reference>
<feature type="region of interest" description="Disordered" evidence="1">
    <location>
        <begin position="25"/>
        <end position="56"/>
    </location>
</feature>
<dbReference type="EMBL" id="JABBGM010000001">
    <property type="protein sequence ID" value="NML92760.1"/>
    <property type="molecule type" value="Genomic_DNA"/>
</dbReference>
<dbReference type="InterPro" id="IPR010281">
    <property type="entry name" value="DUF885"/>
</dbReference>
<organism evidence="2 3">
    <name type="scientific">Novosphingobium olei</name>
    <dbReference type="NCBI Taxonomy" id="2728851"/>
    <lineage>
        <taxon>Bacteria</taxon>
        <taxon>Pseudomonadati</taxon>
        <taxon>Pseudomonadota</taxon>
        <taxon>Alphaproteobacteria</taxon>
        <taxon>Sphingomonadales</taxon>
        <taxon>Sphingomonadaceae</taxon>
        <taxon>Novosphingobium</taxon>
    </lineage>
</organism>
<comment type="caution">
    <text evidence="2">The sequence shown here is derived from an EMBL/GenBank/DDBJ whole genome shotgun (WGS) entry which is preliminary data.</text>
</comment>
<gene>
    <name evidence="2" type="ORF">HHL27_03605</name>
</gene>
<accession>A0A7Y0BLX2</accession>
<dbReference type="Proteomes" id="UP000583556">
    <property type="component" value="Unassembled WGS sequence"/>
</dbReference>
<dbReference type="Pfam" id="PF05960">
    <property type="entry name" value="DUF885"/>
    <property type="match status" value="1"/>
</dbReference>
<protein>
    <submittedName>
        <fullName evidence="2">DUF885 domain-containing protein</fullName>
    </submittedName>
</protein>
<evidence type="ECO:0000313" key="2">
    <source>
        <dbReference type="EMBL" id="NML92760.1"/>
    </source>
</evidence>